<evidence type="ECO:0000256" key="2">
    <source>
        <dbReference type="SAM" id="MobiDB-lite"/>
    </source>
</evidence>
<comment type="similarity">
    <text evidence="1">Belongs to the enoyl-CoA hydratase/isomerase family.</text>
</comment>
<evidence type="ECO:0000259" key="3">
    <source>
        <dbReference type="Pfam" id="PF01575"/>
    </source>
</evidence>
<evidence type="ECO:0000256" key="1">
    <source>
        <dbReference type="ARBA" id="ARBA00005254"/>
    </source>
</evidence>
<dbReference type="GO" id="GO:0044594">
    <property type="term" value="F:17-beta-hydroxysteroid dehydrogenase (NAD+) activity"/>
    <property type="evidence" value="ECO:0007669"/>
    <property type="project" value="TreeGrafter"/>
</dbReference>
<dbReference type="InterPro" id="IPR029069">
    <property type="entry name" value="HotDog_dom_sf"/>
</dbReference>
<dbReference type="InterPro" id="IPR054357">
    <property type="entry name" value="MFE-2_N"/>
</dbReference>
<dbReference type="RefSeq" id="WP_200324856.1">
    <property type="nucleotide sequence ID" value="NZ_JAENJH010000011.1"/>
</dbReference>
<dbReference type="AlphaFoldDB" id="A0A934R0J2"/>
<keyword evidence="6" id="KW-1185">Reference proteome</keyword>
<feature type="region of interest" description="Disordered" evidence="2">
    <location>
        <begin position="148"/>
        <end position="167"/>
    </location>
</feature>
<accession>A0A934R0J2</accession>
<organism evidence="5 6">
    <name type="scientific">Prauserella cavernicola</name>
    <dbReference type="NCBI Taxonomy" id="2800127"/>
    <lineage>
        <taxon>Bacteria</taxon>
        <taxon>Bacillati</taxon>
        <taxon>Actinomycetota</taxon>
        <taxon>Actinomycetes</taxon>
        <taxon>Pseudonocardiales</taxon>
        <taxon>Pseudonocardiaceae</taxon>
        <taxon>Prauserella</taxon>
    </lineage>
</organism>
<dbReference type="InterPro" id="IPR002539">
    <property type="entry name" value="MaoC-like_dom"/>
</dbReference>
<evidence type="ECO:0000259" key="4">
    <source>
        <dbReference type="Pfam" id="PF22622"/>
    </source>
</evidence>
<sequence length="287" mass="30721">MPIDADTAIGADLGETSFAWTSSDVLLYHLALGAGADPGDERELRYAYERDLRVLPSFATVAPNLRVFSPPAVTFPGIDVDLARVVHGTQEVVLHRPIPVEGAARGRSRIVDVLDKGKAAVIISELEVRSESGDPLWTSRSSIFARGEGGFGGRRGTSDRVEPPGREPDVVLDTPTLPQQALLYRLCGDRNPLHADPEFARAAGFDAPILHGLCTYGVVAKAVTDALLDADVTRVGSWSAKFAGIVLPGEPLRTRVWREGTRLLVITTAPERDDAPVLSDAVLTEAG</sequence>
<dbReference type="PANTHER" id="PTHR13078">
    <property type="entry name" value="PEROXISOMAL MULTIFUNCTIONAL ENZYME TYPE 2-RELATED"/>
    <property type="match status" value="1"/>
</dbReference>
<feature type="domain" description="MaoC-like" evidence="3">
    <location>
        <begin position="162"/>
        <end position="262"/>
    </location>
</feature>
<dbReference type="CDD" id="cd03448">
    <property type="entry name" value="HDE_HSD"/>
    <property type="match status" value="1"/>
</dbReference>
<name>A0A934R0J2_9PSEU</name>
<dbReference type="EMBL" id="JAENJH010000011">
    <property type="protein sequence ID" value="MBK1788684.1"/>
    <property type="molecule type" value="Genomic_DNA"/>
</dbReference>
<feature type="compositionally biased region" description="Basic and acidic residues" evidence="2">
    <location>
        <begin position="156"/>
        <end position="167"/>
    </location>
</feature>
<protein>
    <submittedName>
        <fullName evidence="5">MaoC family dehydratase N-terminal domain-containing protein</fullName>
    </submittedName>
</protein>
<dbReference type="GO" id="GO:0003857">
    <property type="term" value="F:(3S)-3-hydroxyacyl-CoA dehydrogenase (NAD+) activity"/>
    <property type="evidence" value="ECO:0007669"/>
    <property type="project" value="TreeGrafter"/>
</dbReference>
<reference evidence="5" key="1">
    <citation type="submission" date="2020-12" db="EMBL/GenBank/DDBJ databases">
        <title>Prauserella sp. ASG 168, a novel actinomycete isolated from cave rock.</title>
        <authorList>
            <person name="Suriyachadkun C."/>
        </authorList>
    </citation>
    <scope>NUCLEOTIDE SEQUENCE</scope>
    <source>
        <strain evidence="5">ASG 168</strain>
    </source>
</reference>
<dbReference type="Gene3D" id="3.10.129.10">
    <property type="entry name" value="Hotdog Thioesterase"/>
    <property type="match status" value="2"/>
</dbReference>
<dbReference type="GO" id="GO:0006635">
    <property type="term" value="P:fatty acid beta-oxidation"/>
    <property type="evidence" value="ECO:0007669"/>
    <property type="project" value="TreeGrafter"/>
</dbReference>
<dbReference type="Pfam" id="PF22622">
    <property type="entry name" value="MFE-2_hydrat-2_N"/>
    <property type="match status" value="1"/>
</dbReference>
<gene>
    <name evidence="5" type="ORF">JHE00_30525</name>
</gene>
<proteinExistence type="inferred from homology"/>
<evidence type="ECO:0000313" key="6">
    <source>
        <dbReference type="Proteomes" id="UP000635245"/>
    </source>
</evidence>
<comment type="caution">
    <text evidence="5">The sequence shown here is derived from an EMBL/GenBank/DDBJ whole genome shotgun (WGS) entry which is preliminary data.</text>
</comment>
<dbReference type="PANTHER" id="PTHR13078:SF59">
    <property type="entry name" value="ENOYL-COA HYDRATASE CHSH3"/>
    <property type="match status" value="1"/>
</dbReference>
<dbReference type="Proteomes" id="UP000635245">
    <property type="component" value="Unassembled WGS sequence"/>
</dbReference>
<feature type="domain" description="Peroxisomal multifunctional enzyme type 2-like N-terminal" evidence="4">
    <location>
        <begin position="18"/>
        <end position="147"/>
    </location>
</feature>
<dbReference type="GO" id="GO:0004300">
    <property type="term" value="F:enoyl-CoA hydratase activity"/>
    <property type="evidence" value="ECO:0007669"/>
    <property type="project" value="TreeGrafter"/>
</dbReference>
<dbReference type="Pfam" id="PF01575">
    <property type="entry name" value="MaoC_dehydratas"/>
    <property type="match status" value="1"/>
</dbReference>
<evidence type="ECO:0000313" key="5">
    <source>
        <dbReference type="EMBL" id="MBK1788684.1"/>
    </source>
</evidence>
<dbReference type="SUPFAM" id="SSF54637">
    <property type="entry name" value="Thioesterase/thiol ester dehydrase-isomerase"/>
    <property type="match status" value="2"/>
</dbReference>